<evidence type="ECO:0000256" key="5">
    <source>
        <dbReference type="ARBA" id="ARBA00022801"/>
    </source>
</evidence>
<sequence length="325" mass="37493">MMMKFFTLLLCLVSYFGCVQGLYRPVVLWHGMGDTCCGKESMMKVQQVIKDLLPGIYTYSIMLGDDENQDKKLSYFGNINDQVEQVCQTLKNDENLKDGFNAIGFSQGGQFLRAYVQRCNDPPVHNLITFGSQHSGVSDIPGCSNNDRLCQLMRTIARRGAYSNYARSHIVQAQYYKDPQHLDTYLQQNIFLPDINNELDNKNETYKTNLKSLNKLVLIRFTEDITVIPKETAWFSFYNSEGVLLTLHEQPLYNEDWIGLKDLDENGKLEFRDCEGAHMQISIEYLQEEIIIPYLSFDISGEINSNLYDNIFEQARKKLSLNIQE</sequence>
<feature type="chain" id="PRO_5001476121" description="Palmitoyl-protein thioesterase 1" evidence="9">
    <location>
        <begin position="22"/>
        <end position="325"/>
    </location>
</feature>
<dbReference type="PRINTS" id="PR00414">
    <property type="entry name" value="PPTHIESTRASE"/>
</dbReference>
<dbReference type="OrthoDB" id="10263094at2759"/>
<evidence type="ECO:0000256" key="6">
    <source>
        <dbReference type="ARBA" id="ARBA00023157"/>
    </source>
</evidence>
<evidence type="ECO:0000256" key="3">
    <source>
        <dbReference type="ARBA" id="ARBA00014212"/>
    </source>
</evidence>
<keyword evidence="6" id="KW-1015">Disulfide bond</keyword>
<gene>
    <name evidence="10" type="ORF">RirG_089550</name>
</gene>
<dbReference type="InterPro" id="IPR002472">
    <property type="entry name" value="Palm_thioest"/>
</dbReference>
<dbReference type="InterPro" id="IPR029058">
    <property type="entry name" value="AB_hydrolase_fold"/>
</dbReference>
<evidence type="ECO:0000256" key="2">
    <source>
        <dbReference type="ARBA" id="ARBA00012423"/>
    </source>
</evidence>
<reference evidence="10 11" key="1">
    <citation type="submission" date="2014-02" db="EMBL/GenBank/DDBJ databases">
        <title>Single nucleus genome sequencing reveals high similarity among nuclei of an endomycorrhizal fungus.</title>
        <authorList>
            <person name="Lin K."/>
            <person name="Geurts R."/>
            <person name="Zhang Z."/>
            <person name="Limpens E."/>
            <person name="Saunders D.G."/>
            <person name="Mu D."/>
            <person name="Pang E."/>
            <person name="Cao H."/>
            <person name="Cha H."/>
            <person name="Lin T."/>
            <person name="Zhou Q."/>
            <person name="Shang Y."/>
            <person name="Li Y."/>
            <person name="Ivanov S."/>
            <person name="Sharma T."/>
            <person name="Velzen R.V."/>
            <person name="Ruijter N.D."/>
            <person name="Aanen D.K."/>
            <person name="Win J."/>
            <person name="Kamoun S."/>
            <person name="Bisseling T."/>
            <person name="Huang S."/>
        </authorList>
    </citation>
    <scope>NUCLEOTIDE SEQUENCE [LARGE SCALE GENOMIC DNA]</scope>
    <source>
        <strain evidence="11">DAOM197198w</strain>
    </source>
</reference>
<dbReference type="GO" id="GO:0008474">
    <property type="term" value="F:palmitoyl-(protein) hydrolase activity"/>
    <property type="evidence" value="ECO:0007669"/>
    <property type="project" value="UniProtKB-EC"/>
</dbReference>
<evidence type="ECO:0000256" key="8">
    <source>
        <dbReference type="ARBA" id="ARBA00031934"/>
    </source>
</evidence>
<comment type="caution">
    <text evidence="10">The sequence shown here is derived from an EMBL/GenBank/DDBJ whole genome shotgun (WGS) entry which is preliminary data.</text>
</comment>
<dbReference type="HOGENOM" id="CLU_050129_0_1_1"/>
<dbReference type="OMA" id="KFVMVMF"/>
<dbReference type="Proteomes" id="UP000022910">
    <property type="component" value="Unassembled WGS sequence"/>
</dbReference>
<dbReference type="EC" id="3.1.2.22" evidence="2"/>
<evidence type="ECO:0000256" key="4">
    <source>
        <dbReference type="ARBA" id="ARBA00022729"/>
    </source>
</evidence>
<dbReference type="FunFam" id="3.40.50.1820:FF:000107">
    <property type="entry name" value="Palmitoyl-protein thioesterase 1"/>
    <property type="match status" value="1"/>
</dbReference>
<evidence type="ECO:0000313" key="11">
    <source>
        <dbReference type="Proteomes" id="UP000022910"/>
    </source>
</evidence>
<keyword evidence="7" id="KW-0325">Glycoprotein</keyword>
<feature type="signal peptide" evidence="9">
    <location>
        <begin position="1"/>
        <end position="21"/>
    </location>
</feature>
<dbReference type="EMBL" id="JEMT01016651">
    <property type="protein sequence ID" value="EXX70209.1"/>
    <property type="molecule type" value="Genomic_DNA"/>
</dbReference>
<comment type="similarity">
    <text evidence="1">Belongs to the palmitoyl-protein thioesterase family.</text>
</comment>
<dbReference type="Gene3D" id="3.40.50.1820">
    <property type="entry name" value="alpha/beta hydrolase"/>
    <property type="match status" value="1"/>
</dbReference>
<evidence type="ECO:0000256" key="7">
    <source>
        <dbReference type="ARBA" id="ARBA00023180"/>
    </source>
</evidence>
<organism evidence="10 11">
    <name type="scientific">Rhizophagus irregularis (strain DAOM 197198w)</name>
    <name type="common">Glomus intraradices</name>
    <dbReference type="NCBI Taxonomy" id="1432141"/>
    <lineage>
        <taxon>Eukaryota</taxon>
        <taxon>Fungi</taxon>
        <taxon>Fungi incertae sedis</taxon>
        <taxon>Mucoromycota</taxon>
        <taxon>Glomeromycotina</taxon>
        <taxon>Glomeromycetes</taxon>
        <taxon>Glomerales</taxon>
        <taxon>Glomeraceae</taxon>
        <taxon>Rhizophagus</taxon>
    </lineage>
</organism>
<dbReference type="Pfam" id="PF02089">
    <property type="entry name" value="Palm_thioest"/>
    <property type="match status" value="1"/>
</dbReference>
<dbReference type="SUPFAM" id="SSF53474">
    <property type="entry name" value="alpha/beta-Hydrolases"/>
    <property type="match status" value="1"/>
</dbReference>
<dbReference type="PANTHER" id="PTHR11247">
    <property type="entry name" value="PALMITOYL-PROTEIN THIOESTERASE/DOLICHYLDIPHOSPHATASE 1"/>
    <property type="match status" value="1"/>
</dbReference>
<dbReference type="STRING" id="1432141.A0A015KRI0"/>
<dbReference type="AlphaFoldDB" id="A0A015KRI0"/>
<dbReference type="PANTHER" id="PTHR11247:SF8">
    <property type="entry name" value="PALMITOYL-PROTEIN THIOESTERASE 1"/>
    <property type="match status" value="1"/>
</dbReference>
<name>A0A015KRI0_RHIIW</name>
<evidence type="ECO:0000313" key="10">
    <source>
        <dbReference type="EMBL" id="EXX70209.1"/>
    </source>
</evidence>
<evidence type="ECO:0000256" key="1">
    <source>
        <dbReference type="ARBA" id="ARBA00010758"/>
    </source>
</evidence>
<keyword evidence="11" id="KW-1185">Reference proteome</keyword>
<protein>
    <recommendedName>
        <fullName evidence="3">Palmitoyl-protein thioesterase 1</fullName>
        <ecNumber evidence="2">3.1.2.22</ecNumber>
    </recommendedName>
    <alternativeName>
        <fullName evidence="8">Palmitoyl-protein hydrolase 1</fullName>
    </alternativeName>
</protein>
<keyword evidence="5" id="KW-0378">Hydrolase</keyword>
<accession>A0A015KRI0</accession>
<proteinExistence type="inferred from homology"/>
<keyword evidence="4 9" id="KW-0732">Signal</keyword>
<evidence type="ECO:0000256" key="9">
    <source>
        <dbReference type="SAM" id="SignalP"/>
    </source>
</evidence>